<dbReference type="InterPro" id="IPR001878">
    <property type="entry name" value="Znf_CCHC"/>
</dbReference>
<dbReference type="Pfam" id="PF12146">
    <property type="entry name" value="Hydrolase_4"/>
    <property type="match status" value="1"/>
</dbReference>
<feature type="compositionally biased region" description="Basic and acidic residues" evidence="2">
    <location>
        <begin position="2267"/>
        <end position="2277"/>
    </location>
</feature>
<dbReference type="InterPro" id="IPR001584">
    <property type="entry name" value="Integrase_cat-core"/>
</dbReference>
<feature type="region of interest" description="Disordered" evidence="2">
    <location>
        <begin position="1"/>
        <end position="84"/>
    </location>
</feature>
<dbReference type="Gene3D" id="3.40.50.1820">
    <property type="entry name" value="alpha/beta hydrolase"/>
    <property type="match status" value="1"/>
</dbReference>
<evidence type="ECO:0000256" key="2">
    <source>
        <dbReference type="SAM" id="MobiDB-lite"/>
    </source>
</evidence>
<feature type="domain" description="C3H1-type" evidence="3">
    <location>
        <begin position="547"/>
        <end position="575"/>
    </location>
</feature>
<dbReference type="InterPro" id="IPR000571">
    <property type="entry name" value="Znf_CCCH"/>
</dbReference>
<dbReference type="InterPro" id="IPR043502">
    <property type="entry name" value="DNA/RNA_pol_sf"/>
</dbReference>
<dbReference type="Proteomes" id="UP001152797">
    <property type="component" value="Unassembled WGS sequence"/>
</dbReference>
<dbReference type="SUPFAM" id="SSF53098">
    <property type="entry name" value="Ribonuclease H-like"/>
    <property type="match status" value="1"/>
</dbReference>
<dbReference type="SUPFAM" id="SSF53474">
    <property type="entry name" value="alpha/beta-Hydrolases"/>
    <property type="match status" value="1"/>
</dbReference>
<dbReference type="InterPro" id="IPR052920">
    <property type="entry name" value="DNA-binding_regulatory"/>
</dbReference>
<dbReference type="Pfam" id="PF00098">
    <property type="entry name" value="zf-CCHC"/>
    <property type="match status" value="1"/>
</dbReference>
<evidence type="ECO:0000259" key="4">
    <source>
        <dbReference type="PROSITE" id="PS50158"/>
    </source>
</evidence>
<feature type="domain" description="Integrase catalytic" evidence="5">
    <location>
        <begin position="1278"/>
        <end position="1444"/>
    </location>
</feature>
<dbReference type="PANTHER" id="PTHR43358">
    <property type="entry name" value="ALPHA/BETA-HYDROLASE"/>
    <property type="match status" value="1"/>
</dbReference>
<dbReference type="GO" id="GO:0008270">
    <property type="term" value="F:zinc ion binding"/>
    <property type="evidence" value="ECO:0007669"/>
    <property type="project" value="UniProtKB-KW"/>
</dbReference>
<dbReference type="InterPro" id="IPR013103">
    <property type="entry name" value="RVT_2"/>
</dbReference>
<dbReference type="GO" id="GO:0003676">
    <property type="term" value="F:nucleic acid binding"/>
    <property type="evidence" value="ECO:0007669"/>
    <property type="project" value="InterPro"/>
</dbReference>
<evidence type="ECO:0000259" key="3">
    <source>
        <dbReference type="PROSITE" id="PS50103"/>
    </source>
</evidence>
<dbReference type="PANTHER" id="PTHR43358:SF4">
    <property type="entry name" value="ALPHA_BETA HYDROLASE FOLD-1 DOMAIN-CONTAINING PROTEIN"/>
    <property type="match status" value="1"/>
</dbReference>
<feature type="compositionally biased region" description="Basic and acidic residues" evidence="2">
    <location>
        <begin position="515"/>
        <end position="549"/>
    </location>
</feature>
<reference evidence="6" key="1">
    <citation type="submission" date="2022-10" db="EMBL/GenBank/DDBJ databases">
        <authorList>
            <person name="Chen Y."/>
            <person name="Dougan E. K."/>
            <person name="Chan C."/>
            <person name="Rhodes N."/>
            <person name="Thang M."/>
        </authorList>
    </citation>
    <scope>NUCLEOTIDE SEQUENCE</scope>
</reference>
<dbReference type="SMART" id="SM00343">
    <property type="entry name" value="ZnF_C2HC"/>
    <property type="match status" value="1"/>
</dbReference>
<feature type="compositionally biased region" description="Basic and acidic residues" evidence="2">
    <location>
        <begin position="182"/>
        <end position="201"/>
    </location>
</feature>
<keyword evidence="1" id="KW-0479">Metal-binding</keyword>
<evidence type="ECO:0000256" key="1">
    <source>
        <dbReference type="PROSITE-ProRule" id="PRU00723"/>
    </source>
</evidence>
<dbReference type="PROSITE" id="PS50103">
    <property type="entry name" value="ZF_C3H1"/>
    <property type="match status" value="1"/>
</dbReference>
<feature type="region of interest" description="Disordered" evidence="2">
    <location>
        <begin position="3117"/>
        <end position="3138"/>
    </location>
</feature>
<evidence type="ECO:0000313" key="7">
    <source>
        <dbReference type="EMBL" id="CAL4787416.1"/>
    </source>
</evidence>
<proteinExistence type="predicted"/>
<dbReference type="CDD" id="cd09272">
    <property type="entry name" value="RNase_HI_RT_Ty1"/>
    <property type="match status" value="1"/>
</dbReference>
<dbReference type="InterPro" id="IPR036397">
    <property type="entry name" value="RNaseH_sf"/>
</dbReference>
<accession>A0A9P1CYK1</accession>
<organism evidence="6">
    <name type="scientific">Cladocopium goreaui</name>
    <dbReference type="NCBI Taxonomy" id="2562237"/>
    <lineage>
        <taxon>Eukaryota</taxon>
        <taxon>Sar</taxon>
        <taxon>Alveolata</taxon>
        <taxon>Dinophyceae</taxon>
        <taxon>Suessiales</taxon>
        <taxon>Symbiodiniaceae</taxon>
        <taxon>Cladocopium</taxon>
    </lineage>
</organism>
<feature type="domain" description="CCHC-type" evidence="4">
    <location>
        <begin position="579"/>
        <end position="596"/>
    </location>
</feature>
<comment type="caution">
    <text evidence="6">The sequence shown here is derived from an EMBL/GenBank/DDBJ whole genome shotgun (WGS) entry which is preliminary data.</text>
</comment>
<gene>
    <name evidence="6" type="ORF">C1SCF055_LOCUS26251</name>
</gene>
<evidence type="ECO:0000259" key="5">
    <source>
        <dbReference type="PROSITE" id="PS50994"/>
    </source>
</evidence>
<dbReference type="Pfam" id="PF07727">
    <property type="entry name" value="RVT_2"/>
    <property type="match status" value="1"/>
</dbReference>
<keyword evidence="1" id="KW-0862">Zinc</keyword>
<protein>
    <submittedName>
        <fullName evidence="7">Retrovirus-related Pol polyprotein from transposon TNT 1-94</fullName>
    </submittedName>
</protein>
<feature type="region of interest" description="Disordered" evidence="2">
    <location>
        <begin position="584"/>
        <end position="633"/>
    </location>
</feature>
<feature type="region of interest" description="Disordered" evidence="2">
    <location>
        <begin position="2265"/>
        <end position="2337"/>
    </location>
</feature>
<feature type="region of interest" description="Disordered" evidence="2">
    <location>
        <begin position="1256"/>
        <end position="1312"/>
    </location>
</feature>
<feature type="region of interest" description="Disordered" evidence="2">
    <location>
        <begin position="161"/>
        <end position="228"/>
    </location>
</feature>
<feature type="region of interest" description="Disordered" evidence="2">
    <location>
        <begin position="648"/>
        <end position="670"/>
    </location>
</feature>
<sequence length="3181" mass="353424">MPKTSPAAITPARPGSAVPESTASRASEVRPRSEPRIEDSEKPAQVDHQRTPPPGSGMGRGAASSQAETPQVPVTPEMQTPLFSEEQLRQMALLHSQAPWLYQERPSRTFFPSIRRPSFLDREEARLDAESNELAVMKSYMKDLIAQNEELTRRLHVVESSLQQGGTDPEVDLSFSTPNGSSRDERKEAERPPKEAERPPEADGGPNRGEPFEAEKGASSTPIPPRGATEFAEKSMEFMVLMMENMKELQRKFNEDRDETGAVRGIEVVRAGPHDLPALPVWSSTQAPLQLTDWLLLIEPVVSDLSATAETWWKLVLKEAEVWYQGHMQLSPLERLQQGREPPPSLVQEKWQRLERRVAAMMLQAVPEQVREELVSSRRMSVFSIITHLYVTYCPGGVSEKHTLLKSLEEPSEVSSLSEAPTALRKWLRWRQRATEIGATMPDPTLLVRGLLKMTRKVLESNRELQFRVSLARHGLGIDTVPTIDNVTKFAMHLLSECEQLSQMEKKPPASNAKVEPKIKSMEHEKEEGNKGKGKGRERSGEEEKTDRQRVKCRFFLTTEGCRKGRDCRFSHSEKDGKRRCYTCGSTEHMAPDCPRKGTGEGSPPKPKAAKMDGEGTQSAGKQREEGGPDSETMKGLIEEANKMLRSLTSASASSGSSTTSRNDEDGRSEVLSRLQAQLNSLKAFKLGRISTGQGKGLIDSGATHPLRSSKSEEEHSSLREVEVTLANGECVRLHMTSAGSMITSDQNIEPIVPMGLLIDLLGCEVSWKRGVLQLKHPQRGLLHVEDCGGCPQVTRKLALELISEIEDAKRGVQLNRISFEEEVQWMNQLISVHPILSGLPDWLKKRLVVEPADWSHIPADRRQRRTMRQEGFVLHLYSGDESGFTLKRSLKGQGGRDRLLLEIDKKHGPAHDMEKDSGPYPSLLRAALEGKLLAVVGGPNCRSRSVLRHRPIEGQPDAPRPIRNWGGGEFGASWANPRERAMLREDDVLMWRMLFLFMVAEYTRKAQLKPDPVHLVLEQPASPKAYQPDVVSFWDTAEWQGLRKEFELKEVTFNQGKLGGLAPKPTTLGTTFDMSMEEFEMPPQQPERHVTSSKQLERWAPGLMNAISASIIKEVYKQSPQLKVLSWDEHVRFGHVPYRKDCFVCQQSAQQVFPHRKNPFPQPGVLALDTCGPLLPASDVGSWKCRYFLAGAYTFMVPKGSSKMTPPPEEEGNLDAAPALETGEVGSDVAPAQELQGPIRLPSDGEAVAPAEDVQGPIRLPSGGDAAAPAEDLQGPVRRPPVGEAPGDLAPEGPPQEEEEEDKEEKGVEQEEAEIRLFKLVLPLRSKKAKEVTRAAMEMILKLKIDGYHVNRIHSDRGHEFLGSFETWMKSRGIILTKTSGDDPKANGRAEVVVKSAKNQVRRILLHAEVDSSWWPWALRYLNEVYRCQRLDQAPEFPRFLQDVLVRRRQWKKKAFEPTVETAKYLCPAPEDNGHWIKVGDEPPRVTRCFMRKALEHPDEGVWLAVEREVADALTKRRRLRGKTTVRKLRMTEEDEEDDVMKVAKMRVQFTKVVEEEMRSMLDDDPELVSEEIEILARLKKMLNAAEGGEDDEVLQTRIISPQEVSKRWSEWLPAIEAEVNSLLQEKEAMEEISGSRLKELLHEAEENGVAVEFLPSKLVFTKKPGKKGGRPKVRWVICGNFEQKRDDESTYSSGADAAALRLLLVTSSRMQWTAGTIDVKTAFLNAVMDQQGQKTLLLVKPPQLFLEKGYMKLGTYYLPKRAVYGLRRSPKLWGECRDEGLESMEIEVEEETGQKVLLELLPLESEPNLWRIQSKEDSELEKEDSAPLPLRGLLMTYVDDILVTGSSAVVQAVMEKIRSTWTTTEPDQVNEVPIKFLGVEISKVFDEKKGRDLWYMSQSSYIQDLLAQSEKEISEKKVPITRDQGQLPDQEEHRTPELVKLAQKATGEMLWLVTRTRIDLMYAVSKMGSNVTKSPRKVLQIYEQIKGYLKKTVYHGLCFDGAAPEMMMIEAMADASFAPDGDVSHGAFIIEVGQCPVFWRSGRQSFVTLSTAEAEMMEVIESMVAGESIGAIADELFGSLSRKSWTDSQSALAILTTDGGSWRTRHLRLRAAAARHSIAQGMWVIQHMAGSKMTADIGTKPLASERLKQLKEEMHMVEVPHAKVENVNHAPLPLQKKPGELKERFSGEEEIKKAASIVRLLTLAAVLSVAKSEDEDEDWSEDGHSQEFTAMMVIFALVIVAVTLLCQKFWVLLRSQLHLNNQNTKGKEEKGKDGDAVAPAEDVQGPIRRPSSGDAVAPAEDVQGPIRRPSGGDAVAPAEEMQGPIRRPPGGDAVAPAEDVQGPFRRPPRGEAVAPAEELQGPIRLPPGGEAVAPAEELQGPIRLPPVGTARVETSSPQLPPQVDVAQVEQTAPSVFPQDEISSISSSGSSPPYRPVDERHIPDFDVERALEEIASEEAELYEVRKKILQSFESAERGVLFTAGLSPATLPCKGVSAVILIGLPSSAKDAKQLLDFVTRCVRTGKELAPVTAYLLAATFEAEILSRGSQRRFSRGRERLGLLADAQLVPADLKGYSAPLEEAPLHEKLVSKAYFTWLRHYGLHPTLSLSQKRLLVASARDFALALGAAQPQLTRQMADDMRALARGHTIVCTLFEPEKRPQQGEEKACVVICHGNACCRLDAFHQVHCFLPLNIAVCCFDFSGSGMSGGEYVSLGFFERDDLASVIQNLRERRAYTRVGVWGRSMGATTAVLHSARDPSLAGVADSPFSDLWNLMKEIVNSKLRVPDIMCRPVFEGIRLAIQQQAGFDICEVSPLKHLDSCFLPIFFLHGEADAFVQPHHSELLRKGWKGEATRVTMPDTEHNDHREERFIARAALFMVRALRWESYLDNLALEALTKGLLPTTTNLSRVQSNLNGSATLMAAEHFEKLALSSEIREMAMSRDVSERQLGLVLAAAELSGAYKGAEKVTLGPAGSTRMKLPGAFQGTICFGKDDIEVAFGWVGGTLPSMGHIVQFAVLSATALSISRVILKPLKGGGFSTTGVEQLCMEAVELPLRKTLEFQLFMPEGFWTQIVVGSHQLSSSELPSTEKLEAATFVEPCCWCWRNGAKLDVTLNRNADLEPPSPRRDGKNRTMSYGNAPKEQLAGELASLVCAMPSTAQASQRHATIVYCEEGNGGYAN</sequence>
<keyword evidence="1" id="KW-0863">Zinc-finger</keyword>
<dbReference type="GO" id="GO:0015074">
    <property type="term" value="P:DNA integration"/>
    <property type="evidence" value="ECO:0007669"/>
    <property type="project" value="InterPro"/>
</dbReference>
<evidence type="ECO:0000313" key="6">
    <source>
        <dbReference type="EMBL" id="CAI4000104.1"/>
    </source>
</evidence>
<dbReference type="EMBL" id="CAMXCT030002735">
    <property type="protein sequence ID" value="CAL4787416.1"/>
    <property type="molecule type" value="Genomic_DNA"/>
</dbReference>
<feature type="region of interest" description="Disordered" evidence="2">
    <location>
        <begin position="695"/>
        <end position="720"/>
    </location>
</feature>
<dbReference type="InterPro" id="IPR029058">
    <property type="entry name" value="AB_hydrolase_fold"/>
</dbReference>
<dbReference type="Gene3D" id="3.30.420.10">
    <property type="entry name" value="Ribonuclease H-like superfamily/Ribonuclease H"/>
    <property type="match status" value="1"/>
</dbReference>
<reference evidence="7 8" key="2">
    <citation type="submission" date="2024-05" db="EMBL/GenBank/DDBJ databases">
        <authorList>
            <person name="Chen Y."/>
            <person name="Shah S."/>
            <person name="Dougan E. K."/>
            <person name="Thang M."/>
            <person name="Chan C."/>
        </authorList>
    </citation>
    <scope>NUCLEOTIDE SEQUENCE [LARGE SCALE GENOMIC DNA]</scope>
</reference>
<dbReference type="EMBL" id="CAMXCT020002735">
    <property type="protein sequence ID" value="CAL1153479.1"/>
    <property type="molecule type" value="Genomic_DNA"/>
</dbReference>
<dbReference type="InterPro" id="IPR022742">
    <property type="entry name" value="Hydrolase_4"/>
</dbReference>
<keyword evidence="8" id="KW-1185">Reference proteome</keyword>
<evidence type="ECO:0000313" key="8">
    <source>
        <dbReference type="Proteomes" id="UP001152797"/>
    </source>
</evidence>
<feature type="compositionally biased region" description="Basic and acidic residues" evidence="2">
    <location>
        <begin position="27"/>
        <end position="50"/>
    </location>
</feature>
<feature type="compositionally biased region" description="Basic and acidic residues" evidence="2">
    <location>
        <begin position="710"/>
        <end position="720"/>
    </location>
</feature>
<feature type="compositionally biased region" description="Low complexity" evidence="2">
    <location>
        <begin position="648"/>
        <end position="661"/>
    </location>
</feature>
<dbReference type="SUPFAM" id="SSF56672">
    <property type="entry name" value="DNA/RNA polymerases"/>
    <property type="match status" value="1"/>
</dbReference>
<dbReference type="PROSITE" id="PS50158">
    <property type="entry name" value="ZF_CCHC"/>
    <property type="match status" value="1"/>
</dbReference>
<dbReference type="InterPro" id="IPR012337">
    <property type="entry name" value="RNaseH-like_sf"/>
</dbReference>
<feature type="compositionally biased region" description="Basic and acidic residues" evidence="2">
    <location>
        <begin position="590"/>
        <end position="599"/>
    </location>
</feature>
<name>A0A9P1CYK1_9DINO</name>
<feature type="region of interest" description="Disordered" evidence="2">
    <location>
        <begin position="501"/>
        <end position="549"/>
    </location>
</feature>
<dbReference type="EMBL" id="CAMXCT010002735">
    <property type="protein sequence ID" value="CAI4000104.1"/>
    <property type="molecule type" value="Genomic_DNA"/>
</dbReference>
<dbReference type="PROSITE" id="PS50994">
    <property type="entry name" value="INTEGRASE"/>
    <property type="match status" value="1"/>
</dbReference>
<dbReference type="OrthoDB" id="10316498at2759"/>
<feature type="zinc finger region" description="C3H1-type" evidence="1">
    <location>
        <begin position="547"/>
        <end position="575"/>
    </location>
</feature>